<keyword evidence="4 5" id="KW-0472">Membrane</keyword>
<feature type="transmembrane region" description="Helical" evidence="5">
    <location>
        <begin position="138"/>
        <end position="155"/>
    </location>
</feature>
<comment type="subcellular location">
    <subcellularLocation>
        <location evidence="1">Membrane</location>
        <topology evidence="1">Multi-pass membrane protein</topology>
    </subcellularLocation>
</comment>
<evidence type="ECO:0000256" key="3">
    <source>
        <dbReference type="ARBA" id="ARBA00022989"/>
    </source>
</evidence>
<keyword evidence="8" id="KW-1185">Reference proteome</keyword>
<dbReference type="InterPro" id="IPR003689">
    <property type="entry name" value="ZIP"/>
</dbReference>
<feature type="transmembrane region" description="Helical" evidence="5">
    <location>
        <begin position="393"/>
        <end position="415"/>
    </location>
</feature>
<evidence type="ECO:0000256" key="6">
    <source>
        <dbReference type="SAM" id="SignalP"/>
    </source>
</evidence>
<gene>
    <name evidence="7" type="ORF">T459_02553</name>
</gene>
<organism evidence="7 8">
    <name type="scientific">Capsicum annuum</name>
    <name type="common">Capsicum pepper</name>
    <dbReference type="NCBI Taxonomy" id="4072"/>
    <lineage>
        <taxon>Eukaryota</taxon>
        <taxon>Viridiplantae</taxon>
        <taxon>Streptophyta</taxon>
        <taxon>Embryophyta</taxon>
        <taxon>Tracheophyta</taxon>
        <taxon>Spermatophyta</taxon>
        <taxon>Magnoliopsida</taxon>
        <taxon>eudicotyledons</taxon>
        <taxon>Gunneridae</taxon>
        <taxon>Pentapetalae</taxon>
        <taxon>asterids</taxon>
        <taxon>lamiids</taxon>
        <taxon>Solanales</taxon>
        <taxon>Solanaceae</taxon>
        <taxon>Solanoideae</taxon>
        <taxon>Capsiceae</taxon>
        <taxon>Capsicum</taxon>
    </lineage>
</organism>
<dbReference type="STRING" id="4072.A0A1U8E568"/>
<feature type="transmembrane region" description="Helical" evidence="5">
    <location>
        <begin position="272"/>
        <end position="290"/>
    </location>
</feature>
<sequence length="598" mass="62277">MKNMRLRFGQVLLFFLFVSALTFYVKAASEEVSVQRVVNAPLRNARTNIIDGSGKEFAIDSVSMDGKGEWTGDNTRVSVSTVALFTLAMAAASGLGAVPFFFVELDPEWSGVCNGMAAGVMLAASFDLIQEGQDHGSGGWVVFGILAGGIFILLCKKFLEQYGEVSMLDIKGADAAKVILVVGIMTLHSFGEGAGVGVSFAGSKGLSQGILVTLAIAVHNIPEGLAVSMVLASRGVSPQKAMLWSILTSLPQPIVAVPSFICADAFHKFLPFATGFAAGCMIWIVVAEVLPDGFKEASPSHVASAATLSVAFMEALSAVFQSFGHNYNSEDASAFLVSLLFGFGPLLGGISLVAFALAFRLQHALLTGVACGTAFVLGVWRPLQLVLSSKMEFIPLFSLLATGFSLSQFSTASVIKIGSRKRTSADTLSSVTGLPVSALTLQSILCCAAVAVHALSEGLALGVAAPKAYGLGRHMVLPVSLHGLPRGAAVASCIYGATDSWHASLLAAALIGFMGPSSAIGAILAGIDYSGLDHIMMFACGGLLPCFGSTFKRAMSLQKQTSITGLIIGVLFASICLAFTKLVCLHTPYCNSAPEAVR</sequence>
<dbReference type="GO" id="GO:0071577">
    <property type="term" value="P:zinc ion transmembrane transport"/>
    <property type="evidence" value="ECO:0000318"/>
    <property type="project" value="GO_Central"/>
</dbReference>
<keyword evidence="6" id="KW-0732">Signal</keyword>
<reference evidence="7 8" key="2">
    <citation type="journal article" date="2017" name="Genome Biol.">
        <title>New reference genome sequences of hot pepper reveal the massive evolution of plant disease-resistance genes by retroduplication.</title>
        <authorList>
            <person name="Kim S."/>
            <person name="Park J."/>
            <person name="Yeom S.I."/>
            <person name="Kim Y.M."/>
            <person name="Seo E."/>
            <person name="Kim K.T."/>
            <person name="Kim M.S."/>
            <person name="Lee J.M."/>
            <person name="Cheong K."/>
            <person name="Shin H.S."/>
            <person name="Kim S.B."/>
            <person name="Han K."/>
            <person name="Lee J."/>
            <person name="Park M."/>
            <person name="Lee H.A."/>
            <person name="Lee H.Y."/>
            <person name="Lee Y."/>
            <person name="Oh S."/>
            <person name="Lee J.H."/>
            <person name="Choi E."/>
            <person name="Choi E."/>
            <person name="Lee S.E."/>
            <person name="Jeon J."/>
            <person name="Kim H."/>
            <person name="Choi G."/>
            <person name="Song H."/>
            <person name="Lee J."/>
            <person name="Lee S.C."/>
            <person name="Kwon J.K."/>
            <person name="Lee H.Y."/>
            <person name="Koo N."/>
            <person name="Hong Y."/>
            <person name="Kim R.W."/>
            <person name="Kang W.H."/>
            <person name="Huh J.H."/>
            <person name="Kang B.C."/>
            <person name="Yang T.J."/>
            <person name="Lee Y.H."/>
            <person name="Bennetzen J.L."/>
            <person name="Choi D."/>
        </authorList>
    </citation>
    <scope>NUCLEOTIDE SEQUENCE [LARGE SCALE GENOMIC DNA]</scope>
    <source>
        <strain evidence="8">cv. CM334</strain>
    </source>
</reference>
<dbReference type="SMR" id="A0A1U8E568"/>
<protein>
    <submittedName>
        <fullName evidence="7">Zinc transporter</fullName>
    </submittedName>
</protein>
<feature type="signal peptide" evidence="6">
    <location>
        <begin position="1"/>
        <end position="27"/>
    </location>
</feature>
<dbReference type="EMBL" id="AYRZ02000001">
    <property type="protein sequence ID" value="PHT94671.1"/>
    <property type="molecule type" value="Genomic_DNA"/>
</dbReference>
<accession>A0A1U8E568</accession>
<name>A0A1U8E568_CAPAN</name>
<feature type="transmembrane region" description="Helical" evidence="5">
    <location>
        <begin position="364"/>
        <end position="381"/>
    </location>
</feature>
<feature type="transmembrane region" description="Helical" evidence="5">
    <location>
        <begin position="109"/>
        <end position="126"/>
    </location>
</feature>
<dbReference type="PANTHER" id="PTHR11040">
    <property type="entry name" value="ZINC/IRON TRANSPORTER"/>
    <property type="match status" value="1"/>
</dbReference>
<feature type="transmembrane region" description="Helical" evidence="5">
    <location>
        <begin position="505"/>
        <end position="527"/>
    </location>
</feature>
<evidence type="ECO:0000256" key="2">
    <source>
        <dbReference type="ARBA" id="ARBA00022692"/>
    </source>
</evidence>
<evidence type="ECO:0000313" key="8">
    <source>
        <dbReference type="Proteomes" id="UP000222542"/>
    </source>
</evidence>
<feature type="transmembrane region" description="Helical" evidence="5">
    <location>
        <begin position="82"/>
        <end position="102"/>
    </location>
</feature>
<proteinExistence type="predicted"/>
<evidence type="ECO:0000256" key="1">
    <source>
        <dbReference type="ARBA" id="ARBA00004141"/>
    </source>
</evidence>
<evidence type="ECO:0000313" key="7">
    <source>
        <dbReference type="EMBL" id="PHT94671.1"/>
    </source>
</evidence>
<dbReference type="GO" id="GO:0016020">
    <property type="term" value="C:membrane"/>
    <property type="evidence" value="ECO:0000318"/>
    <property type="project" value="GO_Central"/>
</dbReference>
<feature type="transmembrane region" description="Helical" evidence="5">
    <location>
        <begin position="335"/>
        <end position="357"/>
    </location>
</feature>
<dbReference type="Pfam" id="PF02535">
    <property type="entry name" value="Zip"/>
    <property type="match status" value="1"/>
</dbReference>
<evidence type="ECO:0000256" key="4">
    <source>
        <dbReference type="ARBA" id="ARBA00023136"/>
    </source>
</evidence>
<dbReference type="GO" id="GO:0005385">
    <property type="term" value="F:zinc ion transmembrane transporter activity"/>
    <property type="evidence" value="ECO:0000318"/>
    <property type="project" value="GO_Central"/>
</dbReference>
<dbReference type="PANTHER" id="PTHR11040:SF70">
    <property type="entry name" value="OS05G0316100 PROTEIN"/>
    <property type="match status" value="1"/>
</dbReference>
<reference evidence="7 8" key="1">
    <citation type="journal article" date="2014" name="Nat. Genet.">
        <title>Genome sequence of the hot pepper provides insights into the evolution of pungency in Capsicum species.</title>
        <authorList>
            <person name="Kim S."/>
            <person name="Park M."/>
            <person name="Yeom S.I."/>
            <person name="Kim Y.M."/>
            <person name="Lee J.M."/>
            <person name="Lee H.A."/>
            <person name="Seo E."/>
            <person name="Choi J."/>
            <person name="Cheong K."/>
            <person name="Kim K.T."/>
            <person name="Jung K."/>
            <person name="Lee G.W."/>
            <person name="Oh S.K."/>
            <person name="Bae C."/>
            <person name="Kim S.B."/>
            <person name="Lee H.Y."/>
            <person name="Kim S.Y."/>
            <person name="Kim M.S."/>
            <person name="Kang B.C."/>
            <person name="Jo Y.D."/>
            <person name="Yang H.B."/>
            <person name="Jeong H.J."/>
            <person name="Kang W.H."/>
            <person name="Kwon J.K."/>
            <person name="Shin C."/>
            <person name="Lim J.Y."/>
            <person name="Park J.H."/>
            <person name="Huh J.H."/>
            <person name="Kim J.S."/>
            <person name="Kim B.D."/>
            <person name="Cohen O."/>
            <person name="Paran I."/>
            <person name="Suh M.C."/>
            <person name="Lee S.B."/>
            <person name="Kim Y.K."/>
            <person name="Shin Y."/>
            <person name="Noh S.J."/>
            <person name="Park J."/>
            <person name="Seo Y.S."/>
            <person name="Kwon S.Y."/>
            <person name="Kim H.A."/>
            <person name="Park J.M."/>
            <person name="Kim H.J."/>
            <person name="Choi S.B."/>
            <person name="Bosland P.W."/>
            <person name="Reeves G."/>
            <person name="Jo S.H."/>
            <person name="Lee B.W."/>
            <person name="Cho H.T."/>
            <person name="Choi H.S."/>
            <person name="Lee M.S."/>
            <person name="Yu Y."/>
            <person name="Do Choi Y."/>
            <person name="Park B.S."/>
            <person name="van Deynze A."/>
            <person name="Ashrafi H."/>
            <person name="Hill T."/>
            <person name="Kim W.T."/>
            <person name="Pai H.S."/>
            <person name="Ahn H.K."/>
            <person name="Yeam I."/>
            <person name="Giovannoni J.J."/>
            <person name="Rose J.K."/>
            <person name="Sorensen I."/>
            <person name="Lee S.J."/>
            <person name="Kim R.W."/>
            <person name="Choi I.Y."/>
            <person name="Choi B.S."/>
            <person name="Lim J.S."/>
            <person name="Lee Y.H."/>
            <person name="Choi D."/>
        </authorList>
    </citation>
    <scope>NUCLEOTIDE SEQUENCE [LARGE SCALE GENOMIC DNA]</scope>
    <source>
        <strain evidence="8">cv. CM334</strain>
    </source>
</reference>
<feature type="transmembrane region" description="Helical" evidence="5">
    <location>
        <begin position="176"/>
        <end position="198"/>
    </location>
</feature>
<dbReference type="Gramene" id="PHT94671">
    <property type="protein sequence ID" value="PHT94671"/>
    <property type="gene ID" value="T459_02553"/>
</dbReference>
<keyword evidence="2 5" id="KW-0812">Transmembrane</keyword>
<dbReference type="OrthoDB" id="262547at2759"/>
<comment type="caution">
    <text evidence="7">The sequence shown here is derived from an EMBL/GenBank/DDBJ whole genome shotgun (WGS) entry which is preliminary data.</text>
</comment>
<evidence type="ECO:0000256" key="5">
    <source>
        <dbReference type="SAM" id="Phobius"/>
    </source>
</evidence>
<feature type="transmembrane region" description="Helical" evidence="5">
    <location>
        <begin position="210"/>
        <end position="231"/>
    </location>
</feature>
<feature type="chain" id="PRO_5030035196" evidence="6">
    <location>
        <begin position="28"/>
        <end position="598"/>
    </location>
</feature>
<feature type="transmembrane region" description="Helical" evidence="5">
    <location>
        <begin position="563"/>
        <end position="583"/>
    </location>
</feature>
<dbReference type="OMA" id="FGATDNW"/>
<dbReference type="AlphaFoldDB" id="A0A1U8E568"/>
<keyword evidence="3 5" id="KW-1133">Transmembrane helix</keyword>
<dbReference type="Proteomes" id="UP000222542">
    <property type="component" value="Unassembled WGS sequence"/>
</dbReference>